<evidence type="ECO:0000313" key="5">
    <source>
        <dbReference type="EMBL" id="MBC9250927.1"/>
    </source>
</evidence>
<reference evidence="5 6" key="1">
    <citation type="submission" date="2016-06" db="EMBL/GenBank/DDBJ databases">
        <authorList>
            <person name="Ramos C."/>
            <person name="Pintado A."/>
            <person name="Crespo-Gomez J.I."/>
        </authorList>
    </citation>
    <scope>NUCLEOTIDE SEQUENCE [LARGE SCALE GENOMIC DNA]</scope>
    <source>
        <strain evidence="5 6">AVO110</strain>
    </source>
</reference>
<keyword evidence="6" id="KW-1185">Reference proteome</keyword>
<dbReference type="SUPFAM" id="SSF46955">
    <property type="entry name" value="Putative DNA-binding domain"/>
    <property type="match status" value="1"/>
</dbReference>
<dbReference type="SMART" id="SM00422">
    <property type="entry name" value="HTH_MERR"/>
    <property type="match status" value="1"/>
</dbReference>
<gene>
    <name evidence="5" type="ORF">A9179_11620</name>
</gene>
<accession>A0ABR7S1M1</accession>
<dbReference type="InterPro" id="IPR000551">
    <property type="entry name" value="MerR-type_HTH_dom"/>
</dbReference>
<dbReference type="PROSITE" id="PS00552">
    <property type="entry name" value="HTH_MERR_1"/>
    <property type="match status" value="1"/>
</dbReference>
<dbReference type="PRINTS" id="PR00040">
    <property type="entry name" value="HTHMERR"/>
</dbReference>
<proteinExistence type="predicted"/>
<organism evidence="5 6">
    <name type="scientific">Aquipseudomonas alcaligenes</name>
    <name type="common">Pseudomonas alcaligenes</name>
    <dbReference type="NCBI Taxonomy" id="43263"/>
    <lineage>
        <taxon>Bacteria</taxon>
        <taxon>Pseudomonadati</taxon>
        <taxon>Pseudomonadota</taxon>
        <taxon>Gammaproteobacteria</taxon>
        <taxon>Pseudomonadales</taxon>
        <taxon>Pseudomonadaceae</taxon>
        <taxon>Aquipseudomonas</taxon>
    </lineage>
</organism>
<keyword evidence="2" id="KW-0238">DNA-binding</keyword>
<name>A0ABR7S1M1_AQUAC</name>
<dbReference type="PROSITE" id="PS50937">
    <property type="entry name" value="HTH_MERR_2"/>
    <property type="match status" value="1"/>
</dbReference>
<keyword evidence="1" id="KW-0805">Transcription regulation</keyword>
<evidence type="ECO:0000256" key="3">
    <source>
        <dbReference type="ARBA" id="ARBA00023163"/>
    </source>
</evidence>
<protein>
    <submittedName>
        <fullName evidence="5">MerR family transcriptional regulator</fullName>
    </submittedName>
</protein>
<evidence type="ECO:0000256" key="1">
    <source>
        <dbReference type="ARBA" id="ARBA00023015"/>
    </source>
</evidence>
<keyword evidence="3" id="KW-0804">Transcription</keyword>
<dbReference type="EMBL" id="LZEU01000001">
    <property type="protein sequence ID" value="MBC9250927.1"/>
    <property type="molecule type" value="Genomic_DNA"/>
</dbReference>
<comment type="caution">
    <text evidence="5">The sequence shown here is derived from an EMBL/GenBank/DDBJ whole genome shotgun (WGS) entry which is preliminary data.</text>
</comment>
<feature type="domain" description="HTH merR-type" evidence="4">
    <location>
        <begin position="1"/>
        <end position="69"/>
    </location>
</feature>
<evidence type="ECO:0000313" key="6">
    <source>
        <dbReference type="Proteomes" id="UP000744555"/>
    </source>
</evidence>
<dbReference type="PANTHER" id="PTHR30204:SF94">
    <property type="entry name" value="HEAVY METAL-DEPENDENT TRANSCRIPTIONAL REGULATOR HI_0293-RELATED"/>
    <property type="match status" value="1"/>
</dbReference>
<dbReference type="InterPro" id="IPR009061">
    <property type="entry name" value="DNA-bd_dom_put_sf"/>
</dbReference>
<dbReference type="InterPro" id="IPR047057">
    <property type="entry name" value="MerR_fam"/>
</dbReference>
<dbReference type="Pfam" id="PF13411">
    <property type="entry name" value="MerR_1"/>
    <property type="match status" value="1"/>
</dbReference>
<dbReference type="PANTHER" id="PTHR30204">
    <property type="entry name" value="REDOX-CYCLING DRUG-SENSING TRANSCRIPTIONAL ACTIVATOR SOXR"/>
    <property type="match status" value="1"/>
</dbReference>
<sequence>MKIGELAQRSGLTPSRIRFYEEKGLLGNVVRQANGYRHYPAEALLFLNIITGAQQAGFSLQEILEVMPVESSNWEHEQLIGVLQRKMDKIEAIEKRMAHNRQQLQLMIQSIQETPEGMNCTENAERIMEGLIRNGWKP</sequence>
<evidence type="ECO:0000256" key="2">
    <source>
        <dbReference type="ARBA" id="ARBA00023125"/>
    </source>
</evidence>
<evidence type="ECO:0000259" key="4">
    <source>
        <dbReference type="PROSITE" id="PS50937"/>
    </source>
</evidence>
<dbReference type="RefSeq" id="WP_187805993.1">
    <property type="nucleotide sequence ID" value="NZ_LZEU01000001.1"/>
</dbReference>
<dbReference type="Proteomes" id="UP000744555">
    <property type="component" value="Unassembled WGS sequence"/>
</dbReference>
<dbReference type="Gene3D" id="1.10.1660.10">
    <property type="match status" value="1"/>
</dbReference>